<evidence type="ECO:0000256" key="6">
    <source>
        <dbReference type="ARBA" id="ARBA00022525"/>
    </source>
</evidence>
<gene>
    <name evidence="14" type="ORF">GT037_000161</name>
</gene>
<evidence type="ECO:0000256" key="10">
    <source>
        <dbReference type="ARBA" id="ARBA00025679"/>
    </source>
</evidence>
<comment type="caution">
    <text evidence="14">The sequence shown here is derived from an EMBL/GenBank/DDBJ whole genome shotgun (WGS) entry which is preliminary data.</text>
</comment>
<dbReference type="RefSeq" id="XP_038791064.1">
    <property type="nucleotide sequence ID" value="XM_038925208.1"/>
</dbReference>
<reference evidence="14" key="2">
    <citation type="submission" date="2020-08" db="EMBL/GenBank/DDBJ databases">
        <title>Draft Genome Sequence of Cumin Blight Pathogen Alternaria burnsii.</title>
        <authorList>
            <person name="Feng Z."/>
        </authorList>
    </citation>
    <scope>NUCLEOTIDE SEQUENCE</scope>
    <source>
        <strain evidence="14">CBS107.38</strain>
    </source>
</reference>
<proteinExistence type="inferred from homology"/>
<sequence>MKLSTSVILPLLPALSTAAVIRRQNGDGPQGSTDSTQGDLGARPPPRFPFPVTKFPVPTETVVLNETMYIGPGQVFDGQMKRYEREEGSCNEQAEGTDADAVFNLLPGATIRNVVIGKHQSEGIHALGDAWVENVWWEDVCEDALTSKGLNTQLRVIGGGARSATDKIFQDNSLGGKVNITGFFAETFGTFYQSCGNCLNQAKRNVTIQNVIAINGTRMGIISPNYGDEYRIKDAQVADVERWVDKEIGNNVQTVPYTVGTGPDEKYALYNLTRDHLTDYEGEILNQYTPEDPYEWLDEFWPEGTGAARNIPSREPIAITEPTNEPDVIPAQEYPPQTPLADLDEQSVEAQSNQVLEESSDFRSTVDLTDHSLVSSPATLPNETGIDTAPLLQHSISSESTPVTVLAYIKPSRDNPHVSQHLLKINVHTMDPLHVATAALSFTEFATEIITSVESMKEVIAVRTRVVPKPSVSAQIWKDIAKVISHSETDVAFGAPNLVAESRTQEKTTCESTIGSSTDDLSMPTLWFPELRHSHCGKRQLLESYFKRQSSRTTSSHTIWIDASCIDRDSMKGVYYLLVENGQIHPNTSIVVRSLEGGVSWRRNAVVLDSMDRFKLAYQRQLAHAPVDQPLKSDLINSILSWLNIDTYKEWMWYREHVKFKSRTPASSFAYMAPNSWRQEDEVPPNFRTPPTNTLPNTVFSDFVSGHEDEVTPTFRTPPANTSPYTVFWDFDLYGYEEPVIPTFRSRPLFYGLHPVRLGIG</sequence>
<dbReference type="GeneID" id="62198386"/>
<evidence type="ECO:0000256" key="1">
    <source>
        <dbReference type="ARBA" id="ARBA00000695"/>
    </source>
</evidence>
<organism evidence="14 15">
    <name type="scientific">Alternaria burnsii</name>
    <dbReference type="NCBI Taxonomy" id="1187904"/>
    <lineage>
        <taxon>Eukaryota</taxon>
        <taxon>Fungi</taxon>
        <taxon>Dikarya</taxon>
        <taxon>Ascomycota</taxon>
        <taxon>Pezizomycotina</taxon>
        <taxon>Dothideomycetes</taxon>
        <taxon>Pleosporomycetidae</taxon>
        <taxon>Pleosporales</taxon>
        <taxon>Pleosporineae</taxon>
        <taxon>Pleosporaceae</taxon>
        <taxon>Alternaria</taxon>
        <taxon>Alternaria sect. Alternaria</taxon>
    </lineage>
</organism>
<feature type="region of interest" description="Disordered" evidence="12">
    <location>
        <begin position="24"/>
        <end position="52"/>
    </location>
</feature>
<dbReference type="SUPFAM" id="SSF51126">
    <property type="entry name" value="Pectin lyase-like"/>
    <property type="match status" value="1"/>
</dbReference>
<dbReference type="Proteomes" id="UP000596902">
    <property type="component" value="Unassembled WGS sequence"/>
</dbReference>
<dbReference type="InterPro" id="IPR004898">
    <property type="entry name" value="Pectate_lyase_PlyH/PlyE-like"/>
</dbReference>
<evidence type="ECO:0000256" key="13">
    <source>
        <dbReference type="SAM" id="SignalP"/>
    </source>
</evidence>
<evidence type="ECO:0000256" key="7">
    <source>
        <dbReference type="ARBA" id="ARBA00022729"/>
    </source>
</evidence>
<accession>A0A8H7BBE5</accession>
<evidence type="ECO:0000256" key="5">
    <source>
        <dbReference type="ARBA" id="ARBA00012272"/>
    </source>
</evidence>
<evidence type="ECO:0000256" key="9">
    <source>
        <dbReference type="ARBA" id="ARBA00023239"/>
    </source>
</evidence>
<dbReference type="EC" id="4.2.2.2" evidence="5"/>
<dbReference type="Pfam" id="PF03211">
    <property type="entry name" value="Pectate_lyase"/>
    <property type="match status" value="1"/>
</dbReference>
<feature type="chain" id="PRO_5034679217" description="Probable pectate lyase F" evidence="13">
    <location>
        <begin position="19"/>
        <end position="761"/>
    </location>
</feature>
<dbReference type="GO" id="GO:0045490">
    <property type="term" value="P:pectin catabolic process"/>
    <property type="evidence" value="ECO:0007669"/>
    <property type="project" value="TreeGrafter"/>
</dbReference>
<comment type="subcellular location">
    <subcellularLocation>
        <location evidence="3">Secreted</location>
    </subcellularLocation>
</comment>
<comment type="function">
    <text evidence="10">Pectinolytic enzyme consist of four classes of enzymes: pectin lyase, polygalacturonase, pectin methylesterase and rhamnogalacturonase. Among pectinolytic enzymes, pectin lyase is the most important in depolymerization of pectin, since it cleaves internal glycosidic bonds of highly methylated pectins. Favors pectate, the anion, over pectin, the methyl ester.</text>
</comment>
<comment type="cofactor">
    <cofactor evidence="2">
        <name>Ca(2+)</name>
        <dbReference type="ChEBI" id="CHEBI:29108"/>
    </cofactor>
</comment>
<dbReference type="PANTHER" id="PTHR33407:SF9">
    <property type="entry name" value="PECTATE LYASE F-RELATED"/>
    <property type="match status" value="1"/>
</dbReference>
<keyword evidence="7 13" id="KW-0732">Signal</keyword>
<dbReference type="GO" id="GO:0005576">
    <property type="term" value="C:extracellular region"/>
    <property type="evidence" value="ECO:0007669"/>
    <property type="project" value="UniProtKB-SubCell"/>
</dbReference>
<keyword evidence="9 14" id="KW-0456">Lyase</keyword>
<evidence type="ECO:0000256" key="11">
    <source>
        <dbReference type="ARBA" id="ARBA00039895"/>
    </source>
</evidence>
<evidence type="ECO:0000313" key="15">
    <source>
        <dbReference type="Proteomes" id="UP000596902"/>
    </source>
</evidence>
<keyword evidence="8" id="KW-0106">Calcium</keyword>
<dbReference type="AlphaFoldDB" id="A0A8H7BBE5"/>
<reference evidence="14" key="1">
    <citation type="submission" date="2020-01" db="EMBL/GenBank/DDBJ databases">
        <authorList>
            <person name="Feng Z.H.Z."/>
        </authorList>
    </citation>
    <scope>NUCLEOTIDE SEQUENCE</scope>
    <source>
        <strain evidence="14">CBS107.38</strain>
    </source>
</reference>
<feature type="signal peptide" evidence="13">
    <location>
        <begin position="1"/>
        <end position="18"/>
    </location>
</feature>
<name>A0A8H7BBE5_9PLEO</name>
<dbReference type="InterPro" id="IPR012334">
    <property type="entry name" value="Pectin_lyas_fold"/>
</dbReference>
<dbReference type="GO" id="GO:0030570">
    <property type="term" value="F:pectate lyase activity"/>
    <property type="evidence" value="ECO:0007669"/>
    <property type="project" value="UniProtKB-EC"/>
</dbReference>
<keyword evidence="6" id="KW-0964">Secreted</keyword>
<evidence type="ECO:0000256" key="3">
    <source>
        <dbReference type="ARBA" id="ARBA00004613"/>
    </source>
</evidence>
<evidence type="ECO:0000256" key="2">
    <source>
        <dbReference type="ARBA" id="ARBA00001913"/>
    </source>
</evidence>
<keyword evidence="15" id="KW-1185">Reference proteome</keyword>
<comment type="catalytic activity">
    <reaction evidence="1">
        <text>Eliminative cleavage of (1-&gt;4)-alpha-D-galacturonan to give oligosaccharides with 4-deoxy-alpha-D-galact-4-enuronosyl groups at their non-reducing ends.</text>
        <dbReference type="EC" id="4.2.2.2"/>
    </reaction>
</comment>
<evidence type="ECO:0000256" key="8">
    <source>
        <dbReference type="ARBA" id="ARBA00022837"/>
    </source>
</evidence>
<protein>
    <recommendedName>
        <fullName evidence="11">Probable pectate lyase F</fullName>
        <ecNumber evidence="5">4.2.2.2</ecNumber>
    </recommendedName>
</protein>
<evidence type="ECO:0000256" key="4">
    <source>
        <dbReference type="ARBA" id="ARBA00006463"/>
    </source>
</evidence>
<evidence type="ECO:0000256" key="12">
    <source>
        <dbReference type="SAM" id="MobiDB-lite"/>
    </source>
</evidence>
<dbReference type="Gene3D" id="2.160.20.10">
    <property type="entry name" value="Single-stranded right-handed beta-helix, Pectin lyase-like"/>
    <property type="match status" value="1"/>
</dbReference>
<dbReference type="InterPro" id="IPR011050">
    <property type="entry name" value="Pectin_lyase_fold/virulence"/>
</dbReference>
<comment type="similarity">
    <text evidence="4">Belongs to the polysaccharide lyase 3 family.</text>
</comment>
<dbReference type="PANTHER" id="PTHR33407">
    <property type="entry name" value="PECTATE LYASE F-RELATED"/>
    <property type="match status" value="1"/>
</dbReference>
<dbReference type="EMBL" id="JAAABM010000001">
    <property type="protein sequence ID" value="KAF7681185.1"/>
    <property type="molecule type" value="Genomic_DNA"/>
</dbReference>
<evidence type="ECO:0000313" key="14">
    <source>
        <dbReference type="EMBL" id="KAF7681185.1"/>
    </source>
</evidence>